<dbReference type="Proteomes" id="UP000186868">
    <property type="component" value="Unassembled WGS sequence"/>
</dbReference>
<accession>A0A1U7HIR1</accession>
<keyword evidence="1" id="KW-0812">Transmembrane</keyword>
<keyword evidence="1" id="KW-0472">Membrane</keyword>
<protein>
    <submittedName>
        <fullName evidence="2">Uncharacterized protein</fullName>
    </submittedName>
</protein>
<organism evidence="2 3">
    <name type="scientific">Hydrococcus rivularis NIES-593</name>
    <dbReference type="NCBI Taxonomy" id="1921803"/>
    <lineage>
        <taxon>Bacteria</taxon>
        <taxon>Bacillati</taxon>
        <taxon>Cyanobacteriota</taxon>
        <taxon>Cyanophyceae</taxon>
        <taxon>Pleurocapsales</taxon>
        <taxon>Hydrococcaceae</taxon>
        <taxon>Hydrococcus</taxon>
    </lineage>
</organism>
<evidence type="ECO:0000256" key="1">
    <source>
        <dbReference type="SAM" id="Phobius"/>
    </source>
</evidence>
<comment type="caution">
    <text evidence="2">The sequence shown here is derived from an EMBL/GenBank/DDBJ whole genome shotgun (WGS) entry which is preliminary data.</text>
</comment>
<dbReference type="AlphaFoldDB" id="A0A1U7HIR1"/>
<reference evidence="2 3" key="1">
    <citation type="submission" date="2016-11" db="EMBL/GenBank/DDBJ databases">
        <title>Draft Genome Sequences of Nine Cyanobacterial Strains from Diverse Habitats.</title>
        <authorList>
            <person name="Zhu T."/>
            <person name="Hou S."/>
            <person name="Lu X."/>
            <person name="Hess W.R."/>
        </authorList>
    </citation>
    <scope>NUCLEOTIDE SEQUENCE [LARGE SCALE GENOMIC DNA]</scope>
    <source>
        <strain evidence="2 3">NIES-593</strain>
    </source>
</reference>
<dbReference type="EMBL" id="MRCB01000009">
    <property type="protein sequence ID" value="OKH23444.1"/>
    <property type="molecule type" value="Genomic_DNA"/>
</dbReference>
<gene>
    <name evidence="2" type="ORF">NIES593_09435</name>
</gene>
<name>A0A1U7HIR1_9CYAN</name>
<evidence type="ECO:0000313" key="3">
    <source>
        <dbReference type="Proteomes" id="UP000186868"/>
    </source>
</evidence>
<keyword evidence="3" id="KW-1185">Reference proteome</keyword>
<sequence>MAGAFLVFVILLHAFIKDNTTPKTHIGSWITIVVATAIWPIVLPSIVRKKLSQVFLKTDSLTEKELQLEREIN</sequence>
<keyword evidence="1" id="KW-1133">Transmembrane helix</keyword>
<feature type="transmembrane region" description="Helical" evidence="1">
    <location>
        <begin position="26"/>
        <end position="47"/>
    </location>
</feature>
<proteinExistence type="predicted"/>
<evidence type="ECO:0000313" key="2">
    <source>
        <dbReference type="EMBL" id="OKH23444.1"/>
    </source>
</evidence>